<dbReference type="EMBL" id="NNAY01002841">
    <property type="protein sequence ID" value="OXU20455.1"/>
    <property type="molecule type" value="Genomic_DNA"/>
</dbReference>
<reference evidence="2 3" key="1">
    <citation type="journal article" date="2017" name="Curr. Biol.">
        <title>The Evolution of Venom by Co-option of Single-Copy Genes.</title>
        <authorList>
            <person name="Martinson E.O."/>
            <person name="Mrinalini"/>
            <person name="Kelkar Y.D."/>
            <person name="Chang C.H."/>
            <person name="Werren J.H."/>
        </authorList>
    </citation>
    <scope>NUCLEOTIDE SEQUENCE [LARGE SCALE GENOMIC DNA]</scope>
    <source>
        <strain evidence="2 3">Alberta</strain>
        <tissue evidence="2">Whole body</tissue>
    </source>
</reference>
<gene>
    <name evidence="2" type="ORF">TSAR_004910</name>
</gene>
<accession>A0A232EQ12</accession>
<sequence>MTSKTSVASTSPISRLATNVQSKMHIKTPSPTNSRVQRKIKRRLNQICNQMSEMKLSSPPQPQQLQEQQQQQQDQQEHNMDQEELERFCQASTVKKGSKRAIEEPESLAPRNILAESRLSPSARGRSFHAVSRTYSTHRAEKLTDSRH</sequence>
<feature type="compositionally biased region" description="Basic and acidic residues" evidence="1">
    <location>
        <begin position="75"/>
        <end position="87"/>
    </location>
</feature>
<feature type="region of interest" description="Disordered" evidence="1">
    <location>
        <begin position="1"/>
        <end position="148"/>
    </location>
</feature>
<feature type="compositionally biased region" description="Polar residues" evidence="1">
    <location>
        <begin position="1"/>
        <end position="22"/>
    </location>
</feature>
<name>A0A232EQ12_9HYME</name>
<evidence type="ECO:0000256" key="1">
    <source>
        <dbReference type="SAM" id="MobiDB-lite"/>
    </source>
</evidence>
<evidence type="ECO:0000313" key="3">
    <source>
        <dbReference type="Proteomes" id="UP000215335"/>
    </source>
</evidence>
<feature type="compositionally biased region" description="Low complexity" evidence="1">
    <location>
        <begin position="63"/>
        <end position="74"/>
    </location>
</feature>
<evidence type="ECO:0000313" key="2">
    <source>
        <dbReference type="EMBL" id="OXU20455.1"/>
    </source>
</evidence>
<dbReference type="AlphaFoldDB" id="A0A232EQ12"/>
<keyword evidence="3" id="KW-1185">Reference proteome</keyword>
<comment type="caution">
    <text evidence="2">The sequence shown here is derived from an EMBL/GenBank/DDBJ whole genome shotgun (WGS) entry which is preliminary data.</text>
</comment>
<dbReference type="Proteomes" id="UP000215335">
    <property type="component" value="Unassembled WGS sequence"/>
</dbReference>
<protein>
    <submittedName>
        <fullName evidence="2">Uncharacterized protein</fullName>
    </submittedName>
</protein>
<proteinExistence type="predicted"/>
<organism evidence="2 3">
    <name type="scientific">Trichomalopsis sarcophagae</name>
    <dbReference type="NCBI Taxonomy" id="543379"/>
    <lineage>
        <taxon>Eukaryota</taxon>
        <taxon>Metazoa</taxon>
        <taxon>Ecdysozoa</taxon>
        <taxon>Arthropoda</taxon>
        <taxon>Hexapoda</taxon>
        <taxon>Insecta</taxon>
        <taxon>Pterygota</taxon>
        <taxon>Neoptera</taxon>
        <taxon>Endopterygota</taxon>
        <taxon>Hymenoptera</taxon>
        <taxon>Apocrita</taxon>
        <taxon>Proctotrupomorpha</taxon>
        <taxon>Chalcidoidea</taxon>
        <taxon>Pteromalidae</taxon>
        <taxon>Pteromalinae</taxon>
        <taxon>Trichomalopsis</taxon>
    </lineage>
</organism>
<feature type="compositionally biased region" description="Basic and acidic residues" evidence="1">
    <location>
        <begin position="138"/>
        <end position="148"/>
    </location>
</feature>